<feature type="transmembrane region" description="Helical" evidence="1">
    <location>
        <begin position="263"/>
        <end position="282"/>
    </location>
</feature>
<feature type="transmembrane region" description="Helical" evidence="1">
    <location>
        <begin position="389"/>
        <end position="409"/>
    </location>
</feature>
<feature type="transmembrane region" description="Helical" evidence="1">
    <location>
        <begin position="356"/>
        <end position="377"/>
    </location>
</feature>
<keyword evidence="1" id="KW-0472">Membrane</keyword>
<feature type="transmembrane region" description="Helical" evidence="1">
    <location>
        <begin position="135"/>
        <end position="153"/>
    </location>
</feature>
<feature type="transmembrane region" description="Helical" evidence="1">
    <location>
        <begin position="68"/>
        <end position="92"/>
    </location>
</feature>
<organism evidence="2 3">
    <name type="scientific">Fervidibacillus albus</name>
    <dbReference type="NCBI Taxonomy" id="2980026"/>
    <lineage>
        <taxon>Bacteria</taxon>
        <taxon>Bacillati</taxon>
        <taxon>Bacillota</taxon>
        <taxon>Bacilli</taxon>
        <taxon>Bacillales</taxon>
        <taxon>Bacillaceae</taxon>
        <taxon>Fervidibacillus</taxon>
    </lineage>
</organism>
<sequence length="464" mass="53342">MSSVYTRSIKVLIIHAFSLLFGFFSQIIIARLAGAEIYGNINYYLGIINLIVWLFNFGIVFKINSKNYHIFFFTINFLFIILIPIIFLILVALKIKSILIILIICISYFWLFSFLLNGYYINIKKQHKSKLHFEVVRTAIHLILFIIFMWFEIPGLESFLYSLLISYLYSTIILFVKPEQFKINFNLVIKNNLILYFALLAELGSLQIIKVVSAYIIEAKYLGALSVAILFRFVLVGFIQPISVMLTPDITESVGNRIRSIKILNTVSFVNALLIFPIFLFLVTNSSLIKIVLGESYSSFESIFIIYLIGAFIESLTLIHQRYMLIANKTISEIIANILFTVVTIFGVFIFRDYSFGIAISISSGYIVKALIRIFIIKINLKIPVKIKPIHFSLVFSHILIAWFMYQIGMEKLNMITTIILSALNIFILYTIDLLLITKCKIIDIEGFIKRNSVSITLGKLIKK</sequence>
<dbReference type="EMBL" id="CP106878">
    <property type="protein sequence ID" value="WAA09717.1"/>
    <property type="molecule type" value="Genomic_DNA"/>
</dbReference>
<keyword evidence="3" id="KW-1185">Reference proteome</keyword>
<feature type="transmembrane region" description="Helical" evidence="1">
    <location>
        <begin position="302"/>
        <end position="319"/>
    </location>
</feature>
<protein>
    <submittedName>
        <fullName evidence="2">Uncharacterized protein</fullName>
    </submittedName>
</protein>
<feature type="transmembrane region" description="Helical" evidence="1">
    <location>
        <begin position="188"/>
        <end position="209"/>
    </location>
</feature>
<feature type="transmembrane region" description="Helical" evidence="1">
    <location>
        <begin position="221"/>
        <end position="242"/>
    </location>
</feature>
<feature type="transmembrane region" description="Helical" evidence="1">
    <location>
        <begin position="98"/>
        <end position="123"/>
    </location>
</feature>
<feature type="transmembrane region" description="Helical" evidence="1">
    <location>
        <begin position="331"/>
        <end position="350"/>
    </location>
</feature>
<evidence type="ECO:0000313" key="3">
    <source>
        <dbReference type="Proteomes" id="UP001164718"/>
    </source>
</evidence>
<dbReference type="AlphaFoldDB" id="A0A9E8LU61"/>
<reference evidence="2" key="1">
    <citation type="submission" date="2022-09" db="EMBL/GenBank/DDBJ databases">
        <title>Complete Genomes of Fervidibacillus albus and Fervidibacillus halotolerans isolated from tidal flat sediments.</title>
        <authorList>
            <person name="Kwon K.K."/>
            <person name="Yang S.-H."/>
            <person name="Park M.J."/>
            <person name="Oh H.-M."/>
        </authorList>
    </citation>
    <scope>NUCLEOTIDE SEQUENCE</scope>
    <source>
        <strain evidence="2">MEBiC13591</strain>
    </source>
</reference>
<dbReference type="Proteomes" id="UP001164718">
    <property type="component" value="Chromosome"/>
</dbReference>
<proteinExistence type="predicted"/>
<keyword evidence="1" id="KW-1133">Transmembrane helix</keyword>
<feature type="transmembrane region" description="Helical" evidence="1">
    <location>
        <begin position="12"/>
        <end position="29"/>
    </location>
</feature>
<gene>
    <name evidence="2" type="ORF">OE104_14560</name>
</gene>
<name>A0A9E8LU61_9BACI</name>
<feature type="transmembrane region" description="Helical" evidence="1">
    <location>
        <begin position="415"/>
        <end position="436"/>
    </location>
</feature>
<feature type="transmembrane region" description="Helical" evidence="1">
    <location>
        <begin position="41"/>
        <end position="61"/>
    </location>
</feature>
<evidence type="ECO:0000313" key="2">
    <source>
        <dbReference type="EMBL" id="WAA09717.1"/>
    </source>
</evidence>
<keyword evidence="1" id="KW-0812">Transmembrane</keyword>
<accession>A0A9E8LU61</accession>
<evidence type="ECO:0000256" key="1">
    <source>
        <dbReference type="SAM" id="Phobius"/>
    </source>
</evidence>
<dbReference type="RefSeq" id="WP_275417500.1">
    <property type="nucleotide sequence ID" value="NZ_CP106878.1"/>
</dbReference>
<feature type="transmembrane region" description="Helical" evidence="1">
    <location>
        <begin position="159"/>
        <end position="176"/>
    </location>
</feature>
<dbReference type="KEGG" id="faf:OE104_14560"/>